<dbReference type="SUPFAM" id="SSF57850">
    <property type="entry name" value="RING/U-box"/>
    <property type="match status" value="1"/>
</dbReference>
<evidence type="ECO:0000259" key="8">
    <source>
        <dbReference type="PROSITE" id="PS50089"/>
    </source>
</evidence>
<feature type="compositionally biased region" description="Basic and acidic residues" evidence="7">
    <location>
        <begin position="11"/>
        <end position="25"/>
    </location>
</feature>
<evidence type="ECO:0000256" key="5">
    <source>
        <dbReference type="ARBA" id="ARBA00022833"/>
    </source>
</evidence>
<feature type="domain" description="RING-type" evidence="8">
    <location>
        <begin position="169"/>
        <end position="220"/>
    </location>
</feature>
<evidence type="ECO:0000313" key="10">
    <source>
        <dbReference type="Proteomes" id="UP000672032"/>
    </source>
</evidence>
<name>A0A8A3P1T7_9HELO</name>
<feature type="region of interest" description="Disordered" evidence="7">
    <location>
        <begin position="1"/>
        <end position="47"/>
    </location>
</feature>
<evidence type="ECO:0000256" key="6">
    <source>
        <dbReference type="PROSITE-ProRule" id="PRU00175"/>
    </source>
</evidence>
<evidence type="ECO:0000256" key="3">
    <source>
        <dbReference type="ARBA" id="ARBA00022771"/>
    </source>
</evidence>
<dbReference type="UniPathway" id="UPA00143"/>
<dbReference type="InterPro" id="IPR001841">
    <property type="entry name" value="Znf_RING"/>
</dbReference>
<protein>
    <recommendedName>
        <fullName evidence="8">RING-type domain-containing protein</fullName>
    </recommendedName>
</protein>
<comment type="pathway">
    <text evidence="1">Protein modification; protein ubiquitination.</text>
</comment>
<keyword evidence="10" id="KW-1185">Reference proteome</keyword>
<dbReference type="PANTHER" id="PTHR14155">
    <property type="entry name" value="RING FINGER DOMAIN-CONTAINING"/>
    <property type="match status" value="1"/>
</dbReference>
<dbReference type="Pfam" id="PF12678">
    <property type="entry name" value="zf-rbx1"/>
    <property type="match status" value="1"/>
</dbReference>
<accession>A0A8A3P1T7</accession>
<dbReference type="EMBL" id="CP063405">
    <property type="protein sequence ID" value="QSZ30430.1"/>
    <property type="molecule type" value="Genomic_DNA"/>
</dbReference>
<dbReference type="InterPro" id="IPR053238">
    <property type="entry name" value="RING-H2_zinc_finger"/>
</dbReference>
<dbReference type="Gene3D" id="3.30.40.10">
    <property type="entry name" value="Zinc/RING finger domain, C3HC4 (zinc finger)"/>
    <property type="match status" value="1"/>
</dbReference>
<dbReference type="InterPro" id="IPR024766">
    <property type="entry name" value="Znf_RING_H2"/>
</dbReference>
<dbReference type="GO" id="GO:0051603">
    <property type="term" value="P:proteolysis involved in protein catabolic process"/>
    <property type="evidence" value="ECO:0007669"/>
    <property type="project" value="UniProtKB-ARBA"/>
</dbReference>
<dbReference type="OrthoDB" id="3801431at2759"/>
<keyword evidence="2" id="KW-0479">Metal-binding</keyword>
<keyword evidence="4" id="KW-0833">Ubl conjugation pathway</keyword>
<evidence type="ECO:0000313" key="9">
    <source>
        <dbReference type="EMBL" id="QSZ30430.1"/>
    </source>
</evidence>
<organism evidence="9 10">
    <name type="scientific">Monilinia vaccinii-corymbosi</name>
    <dbReference type="NCBI Taxonomy" id="61207"/>
    <lineage>
        <taxon>Eukaryota</taxon>
        <taxon>Fungi</taxon>
        <taxon>Dikarya</taxon>
        <taxon>Ascomycota</taxon>
        <taxon>Pezizomycotina</taxon>
        <taxon>Leotiomycetes</taxon>
        <taxon>Helotiales</taxon>
        <taxon>Sclerotiniaceae</taxon>
        <taxon>Monilinia</taxon>
    </lineage>
</organism>
<dbReference type="GO" id="GO:0016567">
    <property type="term" value="P:protein ubiquitination"/>
    <property type="evidence" value="ECO:0007669"/>
    <property type="project" value="UniProtKB-UniPathway"/>
</dbReference>
<proteinExistence type="predicted"/>
<dbReference type="GO" id="GO:0008270">
    <property type="term" value="F:zinc ion binding"/>
    <property type="evidence" value="ECO:0007669"/>
    <property type="project" value="UniProtKB-KW"/>
</dbReference>
<keyword evidence="3 6" id="KW-0863">Zinc-finger</keyword>
<dbReference type="SMART" id="SM00184">
    <property type="entry name" value="RING"/>
    <property type="match status" value="1"/>
</dbReference>
<gene>
    <name evidence="9" type="ORF">DSL72_004953</name>
</gene>
<keyword evidence="5" id="KW-0862">Zinc</keyword>
<evidence type="ECO:0000256" key="1">
    <source>
        <dbReference type="ARBA" id="ARBA00004906"/>
    </source>
</evidence>
<evidence type="ECO:0000256" key="4">
    <source>
        <dbReference type="ARBA" id="ARBA00022786"/>
    </source>
</evidence>
<sequence length="238" mass="27034">MDSQANPESRVSAHDFEPPRERSESPSEGSESSEEELDAAGGVMETSNKIPTIEPVEYLLGAIENPDSQIHDLRLEFYSPGGSHPLSKEQPNFFDFIQVIRNFPLFWRSETRRNPPINGKRRLALLRGPDNKVRLILVRVLACNVERLKFLNERIFVPVDAESLGLEPCSICRGEYSDEIECEKDGLDHVALKLAKCGHVFGRMCIMKWLENREACPMCRGNLGLPLPYKLRAEVEWP</sequence>
<evidence type="ECO:0000256" key="7">
    <source>
        <dbReference type="SAM" id="MobiDB-lite"/>
    </source>
</evidence>
<dbReference type="AlphaFoldDB" id="A0A8A3P1T7"/>
<dbReference type="Proteomes" id="UP000672032">
    <property type="component" value="Chromosome 1"/>
</dbReference>
<evidence type="ECO:0000256" key="2">
    <source>
        <dbReference type="ARBA" id="ARBA00022723"/>
    </source>
</evidence>
<dbReference type="InterPro" id="IPR013083">
    <property type="entry name" value="Znf_RING/FYVE/PHD"/>
</dbReference>
<reference evidence="9" key="1">
    <citation type="submission" date="2020-10" db="EMBL/GenBank/DDBJ databases">
        <title>Genome Sequence of Monilinia vaccinii-corymbosi Sheds Light on Mummy Berry Disease Infection of Blueberry and Mating Type.</title>
        <authorList>
            <person name="Yow A.G."/>
            <person name="Zhang Y."/>
            <person name="Bansal K."/>
            <person name="Eacker S.M."/>
            <person name="Sullivan S."/>
            <person name="Liachko I."/>
            <person name="Cubeta M.A."/>
            <person name="Rollins J.A."/>
            <person name="Ashrafi H."/>
        </authorList>
    </citation>
    <scope>NUCLEOTIDE SEQUENCE</scope>
    <source>
        <strain evidence="9">RL-1</strain>
    </source>
</reference>
<dbReference type="PROSITE" id="PS50089">
    <property type="entry name" value="ZF_RING_2"/>
    <property type="match status" value="1"/>
</dbReference>
<dbReference type="PANTHER" id="PTHR14155:SF627">
    <property type="entry name" value="OS06G0192800 PROTEIN"/>
    <property type="match status" value="1"/>
</dbReference>